<dbReference type="InterPro" id="IPR020556">
    <property type="entry name" value="Amidase_CS"/>
</dbReference>
<proteinExistence type="inferred from homology"/>
<accession>A0AAW1S7D9</accession>
<keyword evidence="4" id="KW-1185">Reference proteome</keyword>
<dbReference type="PANTHER" id="PTHR11895">
    <property type="entry name" value="TRANSAMIDASE"/>
    <property type="match status" value="1"/>
</dbReference>
<dbReference type="InterPro" id="IPR023631">
    <property type="entry name" value="Amidase_dom"/>
</dbReference>
<organism evidence="3 4">
    <name type="scientific">Elliptochloris bilobata</name>
    <dbReference type="NCBI Taxonomy" id="381761"/>
    <lineage>
        <taxon>Eukaryota</taxon>
        <taxon>Viridiplantae</taxon>
        <taxon>Chlorophyta</taxon>
        <taxon>core chlorophytes</taxon>
        <taxon>Trebouxiophyceae</taxon>
        <taxon>Trebouxiophyceae incertae sedis</taxon>
        <taxon>Elliptochloris clade</taxon>
        <taxon>Elliptochloris</taxon>
    </lineage>
</organism>
<sequence>MGSAASRQLLPPAEEVSEGPYDLRALRAPRLTGRALQWVTWLLDSTPLAGPLWARSMRDSGIPQAIREQNLPEAPTFQPLWPLPPAGTPCAEGASVDGLGVGDRLEAAAQAIPDFGELRSRSAGGRVTVSDLRAAYASGAASPEAVAEAALAALAATEVHRPPLRLLIACDPADVRRQAAESTARYRAGAPLSGLDGVPYAVIDGIDALPYPTTAGTSYLGAKRPVRGDAPAVTALRRAGAVLLGKANLHEVGVGMTGLNLAHGTARNPHDPARFCGGSSSGCAAAVAAGICPFAIGIDGGGSVRVPAALCGVAALRPTVGRTSTAHCPPNAFSIMAFGTIAGCLADALLVYAAIGNAGTDAQAFRPAPVRVPARLPGMAGLGPGQPLAGQRVGVFWRWFEDADAEVVAACRHALRLMEEQGSQVVPVCMPELELTRVSQLLTIGAELRQAHLGALLSPALRRRLQPDTRVTLACAARFSATDLLQAQKARTRALTHVGRLFCEQHIDYVATPTVAVTAPPIRPDMAAAGELDLRQTGDLMRFTIAVNFCGLPALSVPVGHSAQGLPIGLQLMGQAWAEARLLSAGAVLEAAVRARVHTPRIFFDLLRP</sequence>
<dbReference type="InterPro" id="IPR036928">
    <property type="entry name" value="AS_sf"/>
</dbReference>
<dbReference type="Proteomes" id="UP001445335">
    <property type="component" value="Unassembled WGS sequence"/>
</dbReference>
<dbReference type="AlphaFoldDB" id="A0AAW1S7D9"/>
<dbReference type="GO" id="GO:0003824">
    <property type="term" value="F:catalytic activity"/>
    <property type="evidence" value="ECO:0007669"/>
    <property type="project" value="InterPro"/>
</dbReference>
<protein>
    <recommendedName>
        <fullName evidence="2">Amidase domain-containing protein</fullName>
    </recommendedName>
</protein>
<evidence type="ECO:0000259" key="2">
    <source>
        <dbReference type="Pfam" id="PF01425"/>
    </source>
</evidence>
<gene>
    <name evidence="3" type="ORF">WJX81_007196</name>
</gene>
<dbReference type="SUPFAM" id="SSF75304">
    <property type="entry name" value="Amidase signature (AS) enzymes"/>
    <property type="match status" value="1"/>
</dbReference>
<evidence type="ECO:0000313" key="4">
    <source>
        <dbReference type="Proteomes" id="UP001445335"/>
    </source>
</evidence>
<comment type="caution">
    <text evidence="3">The sequence shown here is derived from an EMBL/GenBank/DDBJ whole genome shotgun (WGS) entry which is preliminary data.</text>
</comment>
<dbReference type="PANTHER" id="PTHR11895:SF67">
    <property type="entry name" value="AMIDASE DOMAIN-CONTAINING PROTEIN"/>
    <property type="match status" value="1"/>
</dbReference>
<evidence type="ECO:0000256" key="1">
    <source>
        <dbReference type="ARBA" id="ARBA00009199"/>
    </source>
</evidence>
<name>A0AAW1S7D9_9CHLO</name>
<dbReference type="Gene3D" id="3.90.1300.10">
    <property type="entry name" value="Amidase signature (AS) domain"/>
    <property type="match status" value="1"/>
</dbReference>
<dbReference type="PROSITE" id="PS00571">
    <property type="entry name" value="AMIDASES"/>
    <property type="match status" value="1"/>
</dbReference>
<dbReference type="EMBL" id="JALJOU010000010">
    <property type="protein sequence ID" value="KAK9841849.1"/>
    <property type="molecule type" value="Genomic_DNA"/>
</dbReference>
<feature type="domain" description="Amidase" evidence="2">
    <location>
        <begin position="151"/>
        <end position="583"/>
    </location>
</feature>
<dbReference type="InterPro" id="IPR000120">
    <property type="entry name" value="Amidase"/>
</dbReference>
<comment type="similarity">
    <text evidence="1">Belongs to the amidase family.</text>
</comment>
<evidence type="ECO:0000313" key="3">
    <source>
        <dbReference type="EMBL" id="KAK9841849.1"/>
    </source>
</evidence>
<reference evidence="3 4" key="1">
    <citation type="journal article" date="2024" name="Nat. Commun.">
        <title>Phylogenomics reveals the evolutionary origins of lichenization in chlorophyte algae.</title>
        <authorList>
            <person name="Puginier C."/>
            <person name="Libourel C."/>
            <person name="Otte J."/>
            <person name="Skaloud P."/>
            <person name="Haon M."/>
            <person name="Grisel S."/>
            <person name="Petersen M."/>
            <person name="Berrin J.G."/>
            <person name="Delaux P.M."/>
            <person name="Dal Grande F."/>
            <person name="Keller J."/>
        </authorList>
    </citation>
    <scope>NUCLEOTIDE SEQUENCE [LARGE SCALE GENOMIC DNA]</scope>
    <source>
        <strain evidence="3 4">SAG 245.80</strain>
    </source>
</reference>
<dbReference type="Pfam" id="PF01425">
    <property type="entry name" value="Amidase"/>
    <property type="match status" value="1"/>
</dbReference>